<evidence type="ECO:0000256" key="6">
    <source>
        <dbReference type="ARBA" id="ARBA00023136"/>
    </source>
</evidence>
<sequence length="162" mass="18368">MSKLFPAPLLSLALAAMWLLLNDSLSAGHLLLALLFGWLLPLLFAPLRPQRPTIRHPLRIARYIVRIGWDVVLSNWEVTWDLIRFRAKPVRSAFVAVPLDLRDPSALGALAMVTTVVPGTVWCELARDSHAVLLHVWNLEDEATFIAHYKRVYEAPLLEIFE</sequence>
<name>A0A1Y0EKY7_9BURK</name>
<keyword evidence="4 7" id="KW-0812">Transmembrane</keyword>
<comment type="similarity">
    <text evidence="2">Belongs to the CPA3 antiporters (TC 2.A.63) subunit E family.</text>
</comment>
<organism evidence="8 9">
    <name type="scientific">Comamonas serinivorans</name>
    <dbReference type="NCBI Taxonomy" id="1082851"/>
    <lineage>
        <taxon>Bacteria</taxon>
        <taxon>Pseudomonadati</taxon>
        <taxon>Pseudomonadota</taxon>
        <taxon>Betaproteobacteria</taxon>
        <taxon>Burkholderiales</taxon>
        <taxon>Comamonadaceae</taxon>
        <taxon>Comamonas</taxon>
    </lineage>
</organism>
<dbReference type="NCBIfam" id="NF006520">
    <property type="entry name" value="PRK08965.1-4"/>
    <property type="match status" value="1"/>
</dbReference>
<dbReference type="RefSeq" id="WP_087278576.1">
    <property type="nucleotide sequence ID" value="NZ_CP021455.1"/>
</dbReference>
<evidence type="ECO:0000256" key="1">
    <source>
        <dbReference type="ARBA" id="ARBA00004651"/>
    </source>
</evidence>
<keyword evidence="3" id="KW-1003">Cell membrane</keyword>
<dbReference type="Pfam" id="PF01899">
    <property type="entry name" value="MNHE"/>
    <property type="match status" value="1"/>
</dbReference>
<dbReference type="GO" id="GO:0005886">
    <property type="term" value="C:plasma membrane"/>
    <property type="evidence" value="ECO:0007669"/>
    <property type="project" value="UniProtKB-SubCell"/>
</dbReference>
<feature type="transmembrane region" description="Helical" evidence="7">
    <location>
        <begin position="25"/>
        <end position="45"/>
    </location>
</feature>
<dbReference type="PANTHER" id="PTHR34584">
    <property type="entry name" value="NA(+)/H(+) ANTIPORTER SUBUNIT E1"/>
    <property type="match status" value="1"/>
</dbReference>
<dbReference type="Proteomes" id="UP000196138">
    <property type="component" value="Chromosome"/>
</dbReference>
<dbReference type="GO" id="GO:0008324">
    <property type="term" value="F:monoatomic cation transmembrane transporter activity"/>
    <property type="evidence" value="ECO:0007669"/>
    <property type="project" value="InterPro"/>
</dbReference>
<dbReference type="PIRSF" id="PIRSF019239">
    <property type="entry name" value="MrpE"/>
    <property type="match status" value="1"/>
</dbReference>
<proteinExistence type="inferred from homology"/>
<keyword evidence="6 7" id="KW-0472">Membrane</keyword>
<accession>A0A1Y0EKY7</accession>
<evidence type="ECO:0000256" key="3">
    <source>
        <dbReference type="ARBA" id="ARBA00022475"/>
    </source>
</evidence>
<evidence type="ECO:0000313" key="9">
    <source>
        <dbReference type="Proteomes" id="UP000196138"/>
    </source>
</evidence>
<evidence type="ECO:0000256" key="5">
    <source>
        <dbReference type="ARBA" id="ARBA00022989"/>
    </source>
</evidence>
<keyword evidence="5 7" id="KW-1133">Transmembrane helix</keyword>
<dbReference type="InterPro" id="IPR002758">
    <property type="entry name" value="Cation_antiport_E"/>
</dbReference>
<gene>
    <name evidence="8" type="ORF">CCO03_06030</name>
</gene>
<dbReference type="AlphaFoldDB" id="A0A1Y0EKY7"/>
<protein>
    <submittedName>
        <fullName evidence="8">Na+/H+ antiporter subunit E</fullName>
    </submittedName>
</protein>
<dbReference type="PANTHER" id="PTHR34584:SF1">
    <property type="entry name" value="NA(+)_H(+) ANTIPORTER SUBUNIT E1"/>
    <property type="match status" value="1"/>
</dbReference>
<dbReference type="EMBL" id="CP021455">
    <property type="protein sequence ID" value="ARU04294.1"/>
    <property type="molecule type" value="Genomic_DNA"/>
</dbReference>
<dbReference type="OrthoDB" id="9807187at2"/>
<dbReference type="NCBIfam" id="NF006518">
    <property type="entry name" value="PRK08965.1-2"/>
    <property type="match status" value="1"/>
</dbReference>
<reference evidence="8 9" key="1">
    <citation type="submission" date="2017-05" db="EMBL/GenBank/DDBJ databases">
        <authorList>
            <person name="Song R."/>
            <person name="Chenine A.L."/>
            <person name="Ruprecht R.M."/>
        </authorList>
    </citation>
    <scope>NUCLEOTIDE SEQUENCE [LARGE SCALE GENOMIC DNA]</scope>
    <source>
        <strain evidence="8 9">DSM 26136</strain>
    </source>
</reference>
<keyword evidence="9" id="KW-1185">Reference proteome</keyword>
<dbReference type="KEGG" id="cser:CCO03_06030"/>
<comment type="subcellular location">
    <subcellularLocation>
        <location evidence="1">Cell membrane</location>
        <topology evidence="1">Multi-pass membrane protein</topology>
    </subcellularLocation>
</comment>
<evidence type="ECO:0000256" key="4">
    <source>
        <dbReference type="ARBA" id="ARBA00022692"/>
    </source>
</evidence>
<evidence type="ECO:0000256" key="7">
    <source>
        <dbReference type="SAM" id="Phobius"/>
    </source>
</evidence>
<evidence type="ECO:0000256" key="2">
    <source>
        <dbReference type="ARBA" id="ARBA00006228"/>
    </source>
</evidence>
<evidence type="ECO:0000313" key="8">
    <source>
        <dbReference type="EMBL" id="ARU04294.1"/>
    </source>
</evidence>